<dbReference type="CDD" id="cd00064">
    <property type="entry name" value="FU"/>
    <property type="match status" value="1"/>
</dbReference>
<dbReference type="InterPro" id="IPR006212">
    <property type="entry name" value="Furin_repeat"/>
</dbReference>
<dbReference type="OrthoDB" id="10257656at2759"/>
<dbReference type="PANTHER" id="PTHR46987">
    <property type="entry name" value="NEUROHYPOPHYSIAL HORMONES, N-TERMINAL DOMAIN CONTAINING PROTEIN"/>
    <property type="match status" value="1"/>
</dbReference>
<comment type="similarity">
    <text evidence="2">Belongs to the R-spondin family.</text>
</comment>
<feature type="compositionally biased region" description="Basic residues" evidence="10">
    <location>
        <begin position="201"/>
        <end position="210"/>
    </location>
</feature>
<feature type="signal peptide" evidence="11">
    <location>
        <begin position="1"/>
        <end position="17"/>
    </location>
</feature>
<dbReference type="RefSeq" id="XP_023651036.1">
    <property type="nucleotide sequence ID" value="XM_023795268.2"/>
</dbReference>
<keyword evidence="9" id="KW-0325">Glycoprotein</keyword>
<keyword evidence="5" id="KW-0358">Heparin-binding</keyword>
<evidence type="ECO:0000256" key="10">
    <source>
        <dbReference type="SAM" id="MobiDB-lite"/>
    </source>
</evidence>
<keyword evidence="14" id="KW-1185">Reference proteome</keyword>
<feature type="compositionally biased region" description="Basic and acidic residues" evidence="10">
    <location>
        <begin position="191"/>
        <end position="200"/>
    </location>
</feature>
<dbReference type="InterPro" id="IPR000884">
    <property type="entry name" value="TSP1_rpt"/>
</dbReference>
<reference evidence="13" key="1">
    <citation type="submission" date="2025-08" db="UniProtKB">
        <authorList>
            <consortium name="Ensembl"/>
        </authorList>
    </citation>
    <scope>IDENTIFICATION</scope>
</reference>
<evidence type="ECO:0000256" key="11">
    <source>
        <dbReference type="SAM" id="SignalP"/>
    </source>
</evidence>
<evidence type="ECO:0000256" key="3">
    <source>
        <dbReference type="ARBA" id="ARBA00022525"/>
    </source>
</evidence>
<dbReference type="GO" id="GO:0016055">
    <property type="term" value="P:Wnt signaling pathway"/>
    <property type="evidence" value="ECO:0007669"/>
    <property type="project" value="UniProtKB-KW"/>
</dbReference>
<evidence type="ECO:0000256" key="4">
    <source>
        <dbReference type="ARBA" id="ARBA00022606"/>
    </source>
</evidence>
<feature type="region of interest" description="Disordered" evidence="10">
    <location>
        <begin position="191"/>
        <end position="242"/>
    </location>
</feature>
<dbReference type="SMART" id="SM00261">
    <property type="entry name" value="FU"/>
    <property type="match status" value="2"/>
</dbReference>
<dbReference type="GeneID" id="111835217"/>
<sequence length="242" mass="27770">MHLRLLVILTLISNAMMMLTPTARKDSGIKDASEVCRNCQECSHDNGCLRCPEKLFLFLRREGVWHHGSCLHSCPAGHYGVRGRGVNRCMKCKAPSCDSCFSRDFCTKCKPGFQLFKGKCLHNCPEDTYPDLTDCLEDCQLQPWSEWTACRRKGLSCGYRWGRQSRSRQKSPLCPAQSENRKCPMQKRCPGERREAEKKCERKTRGKRRNLCKDEMVTDAPEAPKRHAQGKEDGQVQQQIRL</sequence>
<dbReference type="STRING" id="1676925.ENSPKIP00000021376"/>
<feature type="chain" id="PRO_5017207041" evidence="11">
    <location>
        <begin position="18"/>
        <end position="242"/>
    </location>
</feature>
<evidence type="ECO:0000313" key="13">
    <source>
        <dbReference type="Ensembl" id="ENSPKIP00000021376.1"/>
    </source>
</evidence>
<evidence type="ECO:0000256" key="8">
    <source>
        <dbReference type="ARBA" id="ARBA00023157"/>
    </source>
</evidence>
<protein>
    <submittedName>
        <fullName evidence="13">R-spondin 4</fullName>
    </submittedName>
</protein>
<dbReference type="AlphaFoldDB" id="A0A3B3RUG3"/>
<dbReference type="CTD" id="343637"/>
<dbReference type="InterPro" id="IPR043601">
    <property type="entry name" value="Rspo_Fu-CRD_dom"/>
</dbReference>
<dbReference type="SUPFAM" id="SSF57184">
    <property type="entry name" value="Growth factor receptor domain"/>
    <property type="match status" value="1"/>
</dbReference>
<accession>A0A3B3RUG3</accession>
<keyword evidence="8" id="KW-1015">Disulfide bond</keyword>
<dbReference type="InterPro" id="IPR009030">
    <property type="entry name" value="Growth_fac_rcpt_cys_sf"/>
</dbReference>
<dbReference type="GO" id="GO:0008201">
    <property type="term" value="F:heparin binding"/>
    <property type="evidence" value="ECO:0007669"/>
    <property type="project" value="UniProtKB-KW"/>
</dbReference>
<evidence type="ECO:0000259" key="12">
    <source>
        <dbReference type="Pfam" id="PF15913"/>
    </source>
</evidence>
<feature type="domain" description="R-spondin Fu-CRD" evidence="12">
    <location>
        <begin position="36"/>
        <end position="130"/>
    </location>
</feature>
<dbReference type="PROSITE" id="PS50092">
    <property type="entry name" value="TSP1"/>
    <property type="match status" value="1"/>
</dbReference>
<dbReference type="GeneTree" id="ENSGT00940000160937"/>
<evidence type="ECO:0000256" key="7">
    <source>
        <dbReference type="ARBA" id="ARBA00022729"/>
    </source>
</evidence>
<dbReference type="PANTHER" id="PTHR46987:SF6">
    <property type="entry name" value="R-SPONDIN-4"/>
    <property type="match status" value="1"/>
</dbReference>
<proteinExistence type="inferred from homology"/>
<name>A0A3B3RUG3_9TELE</name>
<dbReference type="KEGG" id="pki:111835217"/>
<reference evidence="13" key="2">
    <citation type="submission" date="2025-09" db="UniProtKB">
        <authorList>
            <consortium name="Ensembl"/>
        </authorList>
    </citation>
    <scope>IDENTIFICATION</scope>
</reference>
<keyword evidence="7 11" id="KW-0732">Signal</keyword>
<evidence type="ECO:0000256" key="9">
    <source>
        <dbReference type="ARBA" id="ARBA00023180"/>
    </source>
</evidence>
<keyword evidence="3" id="KW-0964">Secreted</keyword>
<feature type="compositionally biased region" description="Basic and acidic residues" evidence="10">
    <location>
        <begin position="211"/>
        <end position="234"/>
    </location>
</feature>
<dbReference type="GO" id="GO:0005576">
    <property type="term" value="C:extracellular region"/>
    <property type="evidence" value="ECO:0007669"/>
    <property type="project" value="UniProtKB-SubCell"/>
</dbReference>
<comment type="subcellular location">
    <subcellularLocation>
        <location evidence="1">Secreted</location>
    </subcellularLocation>
</comment>
<evidence type="ECO:0000256" key="2">
    <source>
        <dbReference type="ARBA" id="ARBA00007308"/>
    </source>
</evidence>
<dbReference type="InterPro" id="IPR051514">
    <property type="entry name" value="R-spondin"/>
</dbReference>
<organism evidence="13 14">
    <name type="scientific">Paramormyrops kingsleyae</name>
    <dbReference type="NCBI Taxonomy" id="1676925"/>
    <lineage>
        <taxon>Eukaryota</taxon>
        <taxon>Metazoa</taxon>
        <taxon>Chordata</taxon>
        <taxon>Craniata</taxon>
        <taxon>Vertebrata</taxon>
        <taxon>Euteleostomi</taxon>
        <taxon>Actinopterygii</taxon>
        <taxon>Neopterygii</taxon>
        <taxon>Teleostei</taxon>
        <taxon>Osteoglossocephala</taxon>
        <taxon>Osteoglossomorpha</taxon>
        <taxon>Osteoglossiformes</taxon>
        <taxon>Mormyridae</taxon>
        <taxon>Paramormyrops</taxon>
    </lineage>
</organism>
<keyword evidence="6" id="KW-0879">Wnt signaling pathway</keyword>
<evidence type="ECO:0000256" key="1">
    <source>
        <dbReference type="ARBA" id="ARBA00004613"/>
    </source>
</evidence>
<evidence type="ECO:0000256" key="5">
    <source>
        <dbReference type="ARBA" id="ARBA00022674"/>
    </source>
</evidence>
<dbReference type="Proteomes" id="UP000261540">
    <property type="component" value="Unplaced"/>
</dbReference>
<keyword evidence="4" id="KW-0716">Sensory transduction</keyword>
<evidence type="ECO:0000313" key="14">
    <source>
        <dbReference type="Proteomes" id="UP000261540"/>
    </source>
</evidence>
<dbReference type="Gene3D" id="2.10.220.10">
    <property type="entry name" value="Hormone Receptor, Insulin-like Growth Factor Receptor 1, Chain A, domain 2"/>
    <property type="match status" value="1"/>
</dbReference>
<evidence type="ECO:0000256" key="6">
    <source>
        <dbReference type="ARBA" id="ARBA00022687"/>
    </source>
</evidence>
<dbReference type="Pfam" id="PF15913">
    <property type="entry name" value="Furin-like_2"/>
    <property type="match status" value="1"/>
</dbReference>
<dbReference type="Ensembl" id="ENSPKIT00000002012.1">
    <property type="protein sequence ID" value="ENSPKIP00000021376.1"/>
    <property type="gene ID" value="ENSPKIG00000005816.1"/>
</dbReference>